<dbReference type="AlphaFoldDB" id="A0ABD2D003"/>
<sequence length="50" mass="5991">MHLFSTIENVLNKFNILDIVFDAVLPYTLLEADIPYIHDEKRRTYNSRNH</sequence>
<organism evidence="1 2">
    <name type="scientific">Vespula maculifrons</name>
    <name type="common">Eastern yellow jacket</name>
    <name type="synonym">Wasp</name>
    <dbReference type="NCBI Taxonomy" id="7453"/>
    <lineage>
        <taxon>Eukaryota</taxon>
        <taxon>Metazoa</taxon>
        <taxon>Ecdysozoa</taxon>
        <taxon>Arthropoda</taxon>
        <taxon>Hexapoda</taxon>
        <taxon>Insecta</taxon>
        <taxon>Pterygota</taxon>
        <taxon>Neoptera</taxon>
        <taxon>Endopterygota</taxon>
        <taxon>Hymenoptera</taxon>
        <taxon>Apocrita</taxon>
        <taxon>Aculeata</taxon>
        <taxon>Vespoidea</taxon>
        <taxon>Vespidae</taxon>
        <taxon>Vespinae</taxon>
        <taxon>Vespula</taxon>
    </lineage>
</organism>
<protein>
    <submittedName>
        <fullName evidence="1">Uncharacterized protein</fullName>
    </submittedName>
</protein>
<proteinExistence type="predicted"/>
<name>A0ABD2D003_VESMC</name>
<reference evidence="1 2" key="1">
    <citation type="journal article" date="2024" name="Ann. Entomol. Soc. Am.">
        <title>Genomic analyses of the southern and eastern yellowjacket wasps (Hymenoptera: Vespidae) reveal evolutionary signatures of social life.</title>
        <authorList>
            <person name="Catto M.A."/>
            <person name="Caine P.B."/>
            <person name="Orr S.E."/>
            <person name="Hunt B.G."/>
            <person name="Goodisman M.A.D."/>
        </authorList>
    </citation>
    <scope>NUCLEOTIDE SEQUENCE [LARGE SCALE GENOMIC DNA]</scope>
    <source>
        <strain evidence="1">232</strain>
        <tissue evidence="1">Head and thorax</tissue>
    </source>
</reference>
<dbReference type="Proteomes" id="UP001607303">
    <property type="component" value="Unassembled WGS sequence"/>
</dbReference>
<keyword evidence="2" id="KW-1185">Reference proteome</keyword>
<dbReference type="EMBL" id="JAYRBN010000021">
    <property type="protein sequence ID" value="KAL2750239.1"/>
    <property type="molecule type" value="Genomic_DNA"/>
</dbReference>
<evidence type="ECO:0000313" key="1">
    <source>
        <dbReference type="EMBL" id="KAL2750239.1"/>
    </source>
</evidence>
<accession>A0ABD2D003</accession>
<comment type="caution">
    <text evidence="1">The sequence shown here is derived from an EMBL/GenBank/DDBJ whole genome shotgun (WGS) entry which is preliminary data.</text>
</comment>
<gene>
    <name evidence="1" type="ORF">V1477_001526</name>
</gene>
<evidence type="ECO:0000313" key="2">
    <source>
        <dbReference type="Proteomes" id="UP001607303"/>
    </source>
</evidence>